<comment type="caution">
    <text evidence="7">The sequence shown here is derived from an EMBL/GenBank/DDBJ whole genome shotgun (WGS) entry which is preliminary data.</text>
</comment>
<evidence type="ECO:0000313" key="8">
    <source>
        <dbReference type="Proteomes" id="UP001500218"/>
    </source>
</evidence>
<accession>A0ABP4YPL9</accession>
<dbReference type="InterPro" id="IPR011611">
    <property type="entry name" value="PfkB_dom"/>
</dbReference>
<reference evidence="8" key="1">
    <citation type="journal article" date="2019" name="Int. J. Syst. Evol. Microbiol.">
        <title>The Global Catalogue of Microorganisms (GCM) 10K type strain sequencing project: providing services to taxonomists for standard genome sequencing and annotation.</title>
        <authorList>
            <consortium name="The Broad Institute Genomics Platform"/>
            <consortium name="The Broad Institute Genome Sequencing Center for Infectious Disease"/>
            <person name="Wu L."/>
            <person name="Ma J."/>
        </authorList>
    </citation>
    <scope>NUCLEOTIDE SEQUENCE [LARGE SCALE GENOMIC DNA]</scope>
    <source>
        <strain evidence="8">JCM 13250</strain>
    </source>
</reference>
<evidence type="ECO:0000256" key="5">
    <source>
        <dbReference type="ARBA" id="ARBA00022840"/>
    </source>
</evidence>
<dbReference type="Gene3D" id="3.40.1190.20">
    <property type="match status" value="1"/>
</dbReference>
<dbReference type="Pfam" id="PF00294">
    <property type="entry name" value="PfkB"/>
    <property type="match status" value="1"/>
</dbReference>
<dbReference type="InterPro" id="IPR050306">
    <property type="entry name" value="PfkB_Carbo_kinase"/>
</dbReference>
<evidence type="ECO:0000256" key="2">
    <source>
        <dbReference type="ARBA" id="ARBA00022679"/>
    </source>
</evidence>
<comment type="similarity">
    <text evidence="1">Belongs to the carbohydrate kinase PfkB family.</text>
</comment>
<dbReference type="PANTHER" id="PTHR43085">
    <property type="entry name" value="HEXOKINASE FAMILY MEMBER"/>
    <property type="match status" value="1"/>
</dbReference>
<evidence type="ECO:0000256" key="3">
    <source>
        <dbReference type="ARBA" id="ARBA00022741"/>
    </source>
</evidence>
<evidence type="ECO:0000313" key="7">
    <source>
        <dbReference type="EMBL" id="GAA1819811.1"/>
    </source>
</evidence>
<dbReference type="Proteomes" id="UP001500218">
    <property type="component" value="Unassembled WGS sequence"/>
</dbReference>
<keyword evidence="2" id="KW-0808">Transferase</keyword>
<dbReference type="PANTHER" id="PTHR43085:SF1">
    <property type="entry name" value="PSEUDOURIDINE KINASE-RELATED"/>
    <property type="match status" value="1"/>
</dbReference>
<name>A0ABP4YPL9_9ACTN</name>
<dbReference type="GO" id="GO:0016301">
    <property type="term" value="F:kinase activity"/>
    <property type="evidence" value="ECO:0007669"/>
    <property type="project" value="UniProtKB-KW"/>
</dbReference>
<keyword evidence="3" id="KW-0547">Nucleotide-binding</keyword>
<dbReference type="CDD" id="cd01167">
    <property type="entry name" value="bac_FRK"/>
    <property type="match status" value="1"/>
</dbReference>
<keyword evidence="8" id="KW-1185">Reference proteome</keyword>
<gene>
    <name evidence="7" type="ORF">GCM10009682_45370</name>
</gene>
<organism evidence="7 8">
    <name type="scientific">Luedemannella flava</name>
    <dbReference type="NCBI Taxonomy" id="349316"/>
    <lineage>
        <taxon>Bacteria</taxon>
        <taxon>Bacillati</taxon>
        <taxon>Actinomycetota</taxon>
        <taxon>Actinomycetes</taxon>
        <taxon>Micromonosporales</taxon>
        <taxon>Micromonosporaceae</taxon>
        <taxon>Luedemannella</taxon>
    </lineage>
</organism>
<sequence length="352" mass="35517">MWNSSSTPIVAPGSCEAVGVDTTDPSPDAVVLGEALMDLLETPDTDSHTALTSEFANQDGSVFRPVVGGAPLNVAVGVARLGGSARFLGALSADELGRRIRALLGAAGVDTTGCPTSPAPTTLALTSFTGSEPDFHFYGDPPSYAAIDAGDVVERAIAGARTLYCGSIALLQPGPLAAAREAWSVRGPLRTFDPNVRPRLTPDPAALRAVVEEFAATAHLVKLSAPDARELFGLGPEQAAAHLLAAGAATVVVTLGAAGALVAHHTTVVRVPAPTVSAVDATGAGDATMAGLLFALARAGVPDDWRAHVAFATAVGALVCETPGGATAMPTLTAVRARFPGLPIPGLPEFSV</sequence>
<keyword evidence="4 7" id="KW-0418">Kinase</keyword>
<dbReference type="InterPro" id="IPR029056">
    <property type="entry name" value="Ribokinase-like"/>
</dbReference>
<proteinExistence type="inferred from homology"/>
<dbReference type="EMBL" id="BAAALT010000166">
    <property type="protein sequence ID" value="GAA1819811.1"/>
    <property type="molecule type" value="Genomic_DNA"/>
</dbReference>
<feature type="domain" description="Carbohydrate kinase PfkB" evidence="6">
    <location>
        <begin position="28"/>
        <end position="331"/>
    </location>
</feature>
<evidence type="ECO:0000259" key="6">
    <source>
        <dbReference type="Pfam" id="PF00294"/>
    </source>
</evidence>
<evidence type="ECO:0000256" key="4">
    <source>
        <dbReference type="ARBA" id="ARBA00022777"/>
    </source>
</evidence>
<protein>
    <submittedName>
        <fullName evidence="7">Aminoimidazole riboside kinase</fullName>
    </submittedName>
</protein>
<dbReference type="SUPFAM" id="SSF53613">
    <property type="entry name" value="Ribokinase-like"/>
    <property type="match status" value="1"/>
</dbReference>
<evidence type="ECO:0000256" key="1">
    <source>
        <dbReference type="ARBA" id="ARBA00010688"/>
    </source>
</evidence>
<keyword evidence="5" id="KW-0067">ATP-binding</keyword>